<sequence>MESRSSSTKSSMMVIDNQTKAFEGIRLENPFSFKVLQVFTGFGIGCGIGIGVPGLVNLGRMPIVGEVLSATRGATDAFSGVSRHVNNALRKFGAEKIQAGLGCGVGFGYGFGVGLAVKPSVMHQIQSCLVQAVAKLMLKFGRASSPSISQSVLPTSLQSGMGIINEPSGQSSMGNIMQLATKMPEPASQSTPVNTSFGRTENVLSHFLQNPLLREEGVNLNEVAGRLQSENNMLQMVILQVLSVISTDLQSNFRATPPSNADANKPMLPCTKAPEGGLAIGGDVIPEGGLAIGGDVIPDGGIDGAVGCIVGDSGPGATGEGGEAAPVDGGGAMGFSAGLIDGVIDIVGGGVDGVDGAVAMGGGGGLGEDLGDGALAMGGGGGLGEDFGDGAMAVGGGGGVGAGFGDGAMAMGGGRGLGEDFGDGAMAMGGGGWLGADFGGIDGDDAGP</sequence>
<name>A0ACB8LU05_CITSI</name>
<protein>
    <submittedName>
        <fullName evidence="1">Dynamin</fullName>
    </submittedName>
</protein>
<evidence type="ECO:0000313" key="2">
    <source>
        <dbReference type="Proteomes" id="UP000829398"/>
    </source>
</evidence>
<organism evidence="1 2">
    <name type="scientific">Citrus sinensis</name>
    <name type="common">Sweet orange</name>
    <name type="synonym">Citrus aurantium var. sinensis</name>
    <dbReference type="NCBI Taxonomy" id="2711"/>
    <lineage>
        <taxon>Eukaryota</taxon>
        <taxon>Viridiplantae</taxon>
        <taxon>Streptophyta</taxon>
        <taxon>Embryophyta</taxon>
        <taxon>Tracheophyta</taxon>
        <taxon>Spermatophyta</taxon>
        <taxon>Magnoliopsida</taxon>
        <taxon>eudicotyledons</taxon>
        <taxon>Gunneridae</taxon>
        <taxon>Pentapetalae</taxon>
        <taxon>rosids</taxon>
        <taxon>malvids</taxon>
        <taxon>Sapindales</taxon>
        <taxon>Rutaceae</taxon>
        <taxon>Aurantioideae</taxon>
        <taxon>Citrus</taxon>
    </lineage>
</organism>
<reference evidence="2" key="1">
    <citation type="journal article" date="2023" name="Hortic. Res.">
        <title>A chromosome-level phased genome enabling allele-level studies in sweet orange: a case study on citrus Huanglongbing tolerance.</title>
        <authorList>
            <person name="Wu B."/>
            <person name="Yu Q."/>
            <person name="Deng Z."/>
            <person name="Duan Y."/>
            <person name="Luo F."/>
            <person name="Gmitter F. Jr."/>
        </authorList>
    </citation>
    <scope>NUCLEOTIDE SEQUENCE [LARGE SCALE GENOMIC DNA]</scope>
    <source>
        <strain evidence="2">cv. Valencia</strain>
    </source>
</reference>
<proteinExistence type="predicted"/>
<accession>A0ACB8LU05</accession>
<dbReference type="EMBL" id="CM039172">
    <property type="protein sequence ID" value="KAH9777003.1"/>
    <property type="molecule type" value="Genomic_DNA"/>
</dbReference>
<gene>
    <name evidence="1" type="ORF">KPL71_006883</name>
</gene>
<comment type="caution">
    <text evidence="1">The sequence shown here is derived from an EMBL/GenBank/DDBJ whole genome shotgun (WGS) entry which is preliminary data.</text>
</comment>
<keyword evidence="2" id="KW-1185">Reference proteome</keyword>
<evidence type="ECO:0000313" key="1">
    <source>
        <dbReference type="EMBL" id="KAH9777003.1"/>
    </source>
</evidence>
<dbReference type="Proteomes" id="UP000829398">
    <property type="component" value="Chromosome 3"/>
</dbReference>